<dbReference type="OrthoDB" id="5832279at2759"/>
<dbReference type="InterPro" id="IPR005178">
    <property type="entry name" value="Ostalpha/TMEM184C"/>
</dbReference>
<evidence type="ECO:0000313" key="6">
    <source>
        <dbReference type="EMBL" id="CAG9805677.1"/>
    </source>
</evidence>
<feature type="transmembrane region" description="Helical" evidence="5">
    <location>
        <begin position="20"/>
        <end position="46"/>
    </location>
</feature>
<reference evidence="6" key="1">
    <citation type="submission" date="2022-01" db="EMBL/GenBank/DDBJ databases">
        <authorList>
            <person name="King R."/>
        </authorList>
    </citation>
    <scope>NUCLEOTIDE SEQUENCE</scope>
</reference>
<evidence type="ECO:0000256" key="3">
    <source>
        <dbReference type="ARBA" id="ARBA00022989"/>
    </source>
</evidence>
<accession>A0A9N9RZB3</accession>
<dbReference type="EMBL" id="OU895878">
    <property type="protein sequence ID" value="CAG9805677.1"/>
    <property type="molecule type" value="Genomic_DNA"/>
</dbReference>
<gene>
    <name evidence="6" type="ORF">CHIRRI_LOCUS8546</name>
</gene>
<organism evidence="6 7">
    <name type="scientific">Chironomus riparius</name>
    <dbReference type="NCBI Taxonomy" id="315576"/>
    <lineage>
        <taxon>Eukaryota</taxon>
        <taxon>Metazoa</taxon>
        <taxon>Ecdysozoa</taxon>
        <taxon>Arthropoda</taxon>
        <taxon>Hexapoda</taxon>
        <taxon>Insecta</taxon>
        <taxon>Pterygota</taxon>
        <taxon>Neoptera</taxon>
        <taxon>Endopterygota</taxon>
        <taxon>Diptera</taxon>
        <taxon>Nematocera</taxon>
        <taxon>Chironomoidea</taxon>
        <taxon>Chironomidae</taxon>
        <taxon>Chironominae</taxon>
        <taxon>Chironomus</taxon>
    </lineage>
</organism>
<evidence type="ECO:0000256" key="5">
    <source>
        <dbReference type="SAM" id="Phobius"/>
    </source>
</evidence>
<evidence type="ECO:0000256" key="4">
    <source>
        <dbReference type="ARBA" id="ARBA00023136"/>
    </source>
</evidence>
<feature type="transmembrane region" description="Helical" evidence="5">
    <location>
        <begin position="58"/>
        <end position="76"/>
    </location>
</feature>
<name>A0A9N9RZB3_9DIPT</name>
<sequence length="255" mass="29629">MLTIWIYSKNLRSLMSNCPLVIRTHCLVLVSIYPIVSLFSLTAIAIPRTYFFNDSAGHIAFMVISWHLYRLCMIYVDGEKNFISTSGDEAFTLKSPPLCCCLPLNRVPMTKSSSKFVKFLIIQMPITHILIFVVLNIIYIEDINAFDDLILYFIPFIALTVLGGIWGYNLVVRTLSPYYPNLKLIQKYFAFQLVLFFCKIFPILMNFIMKMIITSCYGPLTIVVKRHIIIQIQVQIQMFILSLWAMRLYKDPMMK</sequence>
<keyword evidence="7" id="KW-1185">Reference proteome</keyword>
<evidence type="ECO:0000313" key="7">
    <source>
        <dbReference type="Proteomes" id="UP001153620"/>
    </source>
</evidence>
<evidence type="ECO:0000256" key="1">
    <source>
        <dbReference type="ARBA" id="ARBA00004141"/>
    </source>
</evidence>
<keyword evidence="2 5" id="KW-0812">Transmembrane</keyword>
<feature type="transmembrane region" description="Helical" evidence="5">
    <location>
        <begin position="150"/>
        <end position="168"/>
    </location>
</feature>
<dbReference type="Pfam" id="PF03619">
    <property type="entry name" value="Solute_trans_a"/>
    <property type="match status" value="1"/>
</dbReference>
<dbReference type="PANTHER" id="PTHR23423">
    <property type="entry name" value="ORGANIC SOLUTE TRANSPORTER-RELATED"/>
    <property type="match status" value="1"/>
</dbReference>
<feature type="transmembrane region" description="Helical" evidence="5">
    <location>
        <begin position="228"/>
        <end position="249"/>
    </location>
</feature>
<keyword evidence="3 5" id="KW-1133">Transmembrane helix</keyword>
<feature type="transmembrane region" description="Helical" evidence="5">
    <location>
        <begin position="188"/>
        <end position="208"/>
    </location>
</feature>
<protein>
    <submittedName>
        <fullName evidence="6">Uncharacterized protein</fullName>
    </submittedName>
</protein>
<keyword evidence="4 5" id="KW-0472">Membrane</keyword>
<evidence type="ECO:0000256" key="2">
    <source>
        <dbReference type="ARBA" id="ARBA00022692"/>
    </source>
</evidence>
<dbReference type="GO" id="GO:0016020">
    <property type="term" value="C:membrane"/>
    <property type="evidence" value="ECO:0007669"/>
    <property type="project" value="UniProtKB-SubCell"/>
</dbReference>
<dbReference type="Proteomes" id="UP001153620">
    <property type="component" value="Chromosome 2"/>
</dbReference>
<dbReference type="AlphaFoldDB" id="A0A9N9RZB3"/>
<proteinExistence type="predicted"/>
<reference evidence="6" key="2">
    <citation type="submission" date="2022-10" db="EMBL/GenBank/DDBJ databases">
        <authorList>
            <consortium name="ENA_rothamsted_submissions"/>
            <consortium name="culmorum"/>
            <person name="King R."/>
        </authorList>
    </citation>
    <scope>NUCLEOTIDE SEQUENCE</scope>
</reference>
<dbReference type="SMART" id="SM01417">
    <property type="entry name" value="Solute_trans_a"/>
    <property type="match status" value="1"/>
</dbReference>
<comment type="subcellular location">
    <subcellularLocation>
        <location evidence="1">Membrane</location>
        <topology evidence="1">Multi-pass membrane protein</topology>
    </subcellularLocation>
</comment>
<feature type="transmembrane region" description="Helical" evidence="5">
    <location>
        <begin position="116"/>
        <end position="138"/>
    </location>
</feature>